<evidence type="ECO:0000313" key="5">
    <source>
        <dbReference type="Proteomes" id="UP000002772"/>
    </source>
</evidence>
<dbReference type="AlphaFoldDB" id="F8N7C2"/>
<keyword evidence="1" id="KW-0328">Glycosyltransferase</keyword>
<dbReference type="STRING" id="688246.Premu_0892"/>
<dbReference type="RefSeq" id="WP_007573425.1">
    <property type="nucleotide sequence ID" value="NZ_BPTS01000001.1"/>
</dbReference>
<gene>
    <name evidence="4" type="ORF">Premu_0892</name>
</gene>
<evidence type="ECO:0000259" key="3">
    <source>
        <dbReference type="Pfam" id="PF00535"/>
    </source>
</evidence>
<protein>
    <submittedName>
        <fullName evidence="4">Glycosyl transferase family 2</fullName>
    </submittedName>
</protein>
<dbReference type="InterPro" id="IPR029044">
    <property type="entry name" value="Nucleotide-diphossugar_trans"/>
</dbReference>
<dbReference type="HOGENOM" id="CLU_025996_25_4_10"/>
<dbReference type="EMBL" id="GL945017">
    <property type="protein sequence ID" value="EGN56349.1"/>
    <property type="molecule type" value="Genomic_DNA"/>
</dbReference>
<keyword evidence="2 4" id="KW-0808">Transferase</keyword>
<reference evidence="5" key="1">
    <citation type="journal article" date="2011" name="Stand. Genomic Sci.">
        <title>Non-contiguous finished genome sequence of the opportunistic oral pathogen Prevotella multisaccharivorax type strain (PPPA20).</title>
        <authorList>
            <person name="Pati A."/>
            <person name="Gronow S."/>
            <person name="Lu M."/>
            <person name="Lapidus A."/>
            <person name="Nolan M."/>
            <person name="Lucas S."/>
            <person name="Hammon N."/>
            <person name="Deshpande S."/>
            <person name="Cheng J.F."/>
            <person name="Tapia R."/>
            <person name="Han C."/>
            <person name="Goodwin L."/>
            <person name="Pitluck S."/>
            <person name="Liolios K."/>
            <person name="Pagani I."/>
            <person name="Mavromatis K."/>
            <person name="Mikhailova N."/>
            <person name="Huntemann M."/>
            <person name="Chen A."/>
            <person name="Palaniappan K."/>
            <person name="Land M."/>
            <person name="Hauser L."/>
            <person name="Detter J.C."/>
            <person name="Brambilla E.M."/>
            <person name="Rohde M."/>
            <person name="Goker M."/>
            <person name="Woyke T."/>
            <person name="Bristow J."/>
            <person name="Eisen J.A."/>
            <person name="Markowitz V."/>
            <person name="Hugenholtz P."/>
            <person name="Kyrpides N.C."/>
            <person name="Klenk H.P."/>
            <person name="Ivanova N."/>
        </authorList>
    </citation>
    <scope>NUCLEOTIDE SEQUENCE [LARGE SCALE GENOMIC DNA]</scope>
    <source>
        <strain evidence="5">DSM 17128</strain>
    </source>
</reference>
<evidence type="ECO:0000313" key="4">
    <source>
        <dbReference type="EMBL" id="EGN56349.1"/>
    </source>
</evidence>
<dbReference type="PANTHER" id="PTHR22916:SF51">
    <property type="entry name" value="GLYCOSYLTRANSFERASE EPSH-RELATED"/>
    <property type="match status" value="1"/>
</dbReference>
<evidence type="ECO:0000256" key="1">
    <source>
        <dbReference type="ARBA" id="ARBA00022676"/>
    </source>
</evidence>
<dbReference type="PANTHER" id="PTHR22916">
    <property type="entry name" value="GLYCOSYLTRANSFERASE"/>
    <property type="match status" value="1"/>
</dbReference>
<accession>F8N7C2</accession>
<keyword evidence="5" id="KW-1185">Reference proteome</keyword>
<dbReference type="InterPro" id="IPR001173">
    <property type="entry name" value="Glyco_trans_2-like"/>
</dbReference>
<proteinExistence type="predicted"/>
<feature type="domain" description="Glycosyltransferase 2-like" evidence="3">
    <location>
        <begin position="4"/>
        <end position="161"/>
    </location>
</feature>
<organism evidence="4 5">
    <name type="scientific">Hallella multisaccharivorax DSM 17128</name>
    <dbReference type="NCBI Taxonomy" id="688246"/>
    <lineage>
        <taxon>Bacteria</taxon>
        <taxon>Pseudomonadati</taxon>
        <taxon>Bacteroidota</taxon>
        <taxon>Bacteroidia</taxon>
        <taxon>Bacteroidales</taxon>
        <taxon>Prevotellaceae</taxon>
        <taxon>Hallella</taxon>
    </lineage>
</organism>
<evidence type="ECO:0000256" key="2">
    <source>
        <dbReference type="ARBA" id="ARBA00022679"/>
    </source>
</evidence>
<dbReference type="GO" id="GO:0016758">
    <property type="term" value="F:hexosyltransferase activity"/>
    <property type="evidence" value="ECO:0007669"/>
    <property type="project" value="UniProtKB-ARBA"/>
</dbReference>
<name>F8N7C2_9BACT</name>
<dbReference type="OrthoDB" id="1114838at2"/>
<dbReference type="Pfam" id="PF00535">
    <property type="entry name" value="Glycos_transf_2"/>
    <property type="match status" value="1"/>
</dbReference>
<dbReference type="CDD" id="cd00761">
    <property type="entry name" value="Glyco_tranf_GTA_type"/>
    <property type="match status" value="1"/>
</dbReference>
<dbReference type="Gene3D" id="3.90.550.10">
    <property type="entry name" value="Spore Coat Polysaccharide Biosynthesis Protein SpsA, Chain A"/>
    <property type="match status" value="1"/>
</dbReference>
<sequence length="311" mass="35893">MKISVIVPIYRVEKYIAQCAQTLFRQTYRDIEYIFVDDCSPDNSVSILKDTASKYSVTSFRIIRHDCNRGSGAARLTGLAHADGDFVAFVDSDDLLPEHAFEALVKRQEETGADLIDGATDSFANDIFYDRQQPYKGKHYVEKLILQNVVPHHLWGRLIRRTLFTQHDIQFREGVNQAEDYSVIPRLAFHARRAWTDELVYHYRQDREGSFTDHISRRHVASFLEAHHIVVSFFKDKGRNYLYPLHVGLINASYRAVKAGISEEDVCRALDYQPMGFLFKTAAFFLARPSTTALARIEYLILKRLYLTVKS</sequence>
<dbReference type="eggNOG" id="COG1215">
    <property type="taxonomic scope" value="Bacteria"/>
</dbReference>
<dbReference type="SUPFAM" id="SSF53448">
    <property type="entry name" value="Nucleotide-diphospho-sugar transferases"/>
    <property type="match status" value="1"/>
</dbReference>
<dbReference type="Proteomes" id="UP000002772">
    <property type="component" value="Unassembled WGS sequence"/>
</dbReference>